<feature type="region of interest" description="Disordered" evidence="1">
    <location>
        <begin position="898"/>
        <end position="928"/>
    </location>
</feature>
<feature type="compositionally biased region" description="Low complexity" evidence="1">
    <location>
        <begin position="1346"/>
        <end position="1355"/>
    </location>
</feature>
<feature type="compositionally biased region" description="Basic residues" evidence="1">
    <location>
        <begin position="1285"/>
        <end position="1298"/>
    </location>
</feature>
<feature type="region of interest" description="Disordered" evidence="1">
    <location>
        <begin position="1185"/>
        <end position="1205"/>
    </location>
</feature>
<feature type="compositionally biased region" description="Basic residues" evidence="1">
    <location>
        <begin position="1242"/>
        <end position="1251"/>
    </location>
</feature>
<feature type="compositionally biased region" description="Low complexity" evidence="1">
    <location>
        <begin position="303"/>
        <end position="318"/>
    </location>
</feature>
<feature type="compositionally biased region" description="Low complexity" evidence="1">
    <location>
        <begin position="325"/>
        <end position="344"/>
    </location>
</feature>
<feature type="region of interest" description="Disordered" evidence="1">
    <location>
        <begin position="260"/>
        <end position="344"/>
    </location>
</feature>
<dbReference type="VEuPathDB" id="TriTrypDB:LdBPK_301220.1"/>
<feature type="compositionally biased region" description="Low complexity" evidence="1">
    <location>
        <begin position="1229"/>
        <end position="1241"/>
    </location>
</feature>
<feature type="region of interest" description="Disordered" evidence="1">
    <location>
        <begin position="1587"/>
        <end position="1612"/>
    </location>
</feature>
<protein>
    <submittedName>
        <fullName evidence="2">Uncharacterized protein</fullName>
    </submittedName>
</protein>
<feature type="region of interest" description="Disordered" evidence="1">
    <location>
        <begin position="616"/>
        <end position="649"/>
    </location>
</feature>
<feature type="region of interest" description="Disordered" evidence="1">
    <location>
        <begin position="1229"/>
        <end position="1253"/>
    </location>
</feature>
<comment type="caution">
    <text evidence="2">The sequence shown here is derived from an EMBL/GenBank/DDBJ whole genome shotgun (WGS) entry which is preliminary data.</text>
</comment>
<evidence type="ECO:0000313" key="3">
    <source>
        <dbReference type="Proteomes" id="UP000318821"/>
    </source>
</evidence>
<dbReference type="EMBL" id="RHLD01000008">
    <property type="protein sequence ID" value="TPP43395.1"/>
    <property type="molecule type" value="Genomic_DNA"/>
</dbReference>
<sequence length="1877" mass="197114">MHAEASLTFLFHPRTDTWVSEAHLRVDVEAVDGRCGGEHGGAAGQAVGGRDALSSSATSSCTLLIYVARHHALRRVFVQEEKGDGATDAFSDEAPGATSVSPSPADVALGFPCEGCTLPRRIEVQRYTWQPCHQPIRHLSAGDGETMRLSNDLDKRRHRSRGEKATALMHRLGETEVNSVDAGSSPCSHIHLFSSSGTGLFEDMVEDEEEGGGGDGLVLHFDSSPPSSSSPPFAPRVEAAVNDVAPPDLVKGANNATATAATPNALRLPAHDGTTAAPRIPGAAPESSTQTPLRTAATESVEASLSGAPRRLLLLRPGTEGEPCSLSTASSTAVPPAAPLSSALSSARGSRVLRISTAAAAKSDTLLAEPAQEAPHTPLPACAATTTTAATEATRSTLKVPAPTRSTIPISASETAGTPEPREWQPFLLSFAYPVCSTDATTTAQKPPPLLSAPVAMKGRRTVAVHLEFIAVAVGETTSHPDAASIAAHCSRGSVASCGWSSQCLSTNVLSPDVDAHDTMHRASHGYSVIIGDASLASRCFMCPLVAAVLPGNSGRCYDATCKLPTNGGTGEVRAGPLLDVWVRAVSGRQPSAQQRGHRNAREFLSSMTEVVLKDQPRPQQGAAKLEGATQDEGTCRVPAKPSSSSESSQPLFTTVFTASWLSQLCCVFTPCPLATSPYRHPHTGDVRRPRPARRSLWPSSRSPSLVWVATQVTQDCIVTRPRCLTGSTSSPPLRASEPKGKVRYYWLRSDPRQSDALHRYLCRVFACWASATSASLSASSPHLCASQCTASDVVAASTLLDIVVTKANPPTLSLRGGAVGTASAVLVAYETLHTAELELEAEDAAEAPSAASATPLVAGAERRRLSPSALRARVAITAAVLQHLMWGAVERSDTSCKGEASKDAAVERKAVSDPERTPSTPSPPGEQHVVHLEEVTSRLVRAARALAVHWVCGSPSLLRNAPASLMDFLTEELLLLSSILSVGRLLGDMFARAAKGFEACSPVRAPSTTGLDMLRHFATEYASASLAALAWLSQHAADTQLLREEGLVSLRLHEAERALLCSASASPASSRHGGLVRHRLSSGKGPAFRLCSYTKESHQRFSRDDGTTVVGKSVLQAPLRGKVNVRVEHAAVMNAFMVHLEWTTTMSAAACDAPPPALFPDVHAAVELPFLLLVFVVAEDVGGTAHDSADSSWTSDDRSLRGPRGVGGCAPDVFEGFHLQAVTGLGSGATTTAAASARPRTTLKRTRGRRCGTGCADGAAEGGASATAVSSKNGALGADTAAVRRNRAQPRAGKRRRTGVDDNDDGRSEGSETSSVDEDGTIDSEADNDDASTLMLHVGSSRGFRAAAAAASPPDSGPARRRRPGSGFHKSSSNTSLSVFDTARVMPVVVFRQDAAAPLLEVEVSQASQLAAQLAAFGSRATRSAGRNANEQDEAQEEASRVLCTLLDHWIGFSSLHAAAPHYVANLQARQRHGALTLTTQLGSLSSHTGALTERCVLYAYADLLRSLWRELAHLSESSPHSTETSPSASSPLTRFVSVAALRAHVLDPVRVAAAIEAAIAEYARQDIECRKRLLAAKRYAAAQWASEEAEENEKEGGAGNTGGARRKEEVSTEAAARATWASLAMQTKALVRTFYAEVLGAFPLASPPLPADNQPRTIHAEVKSGSFCGASGGNALPWGVPNSWDLAASEKRAAFLSCLRGFLQSVEVEEEGPPPPRRGDTTAPTFSPAFRLQLAGASADKVFSLQTLPSSLKSRQWRATGAGAAADLDVTVAQLAETCVAQLSCTPSHSCLRLADATSANAQRGKKRVDKVVPWPVAGDDAAAQRAAQLLLVSDALLLPCGKRASAASAHRQATAAKLALPLAQLMMNAEAVLH</sequence>
<organism evidence="2 3">
    <name type="scientific">Leishmania donovani</name>
    <dbReference type="NCBI Taxonomy" id="5661"/>
    <lineage>
        <taxon>Eukaryota</taxon>
        <taxon>Discoba</taxon>
        <taxon>Euglenozoa</taxon>
        <taxon>Kinetoplastea</taxon>
        <taxon>Metakinetoplastina</taxon>
        <taxon>Trypanosomatida</taxon>
        <taxon>Trypanosomatidae</taxon>
        <taxon>Leishmaniinae</taxon>
        <taxon>Leishmania</taxon>
    </lineage>
</organism>
<dbReference type="Proteomes" id="UP000318821">
    <property type="component" value="Unassembled WGS sequence"/>
</dbReference>
<gene>
    <name evidence="2" type="ORF">CGC20_7145</name>
</gene>
<evidence type="ECO:0000256" key="1">
    <source>
        <dbReference type="SAM" id="MobiDB-lite"/>
    </source>
</evidence>
<feature type="compositionally biased region" description="Acidic residues" evidence="1">
    <location>
        <begin position="1316"/>
        <end position="1330"/>
    </location>
</feature>
<feature type="compositionally biased region" description="Basic and acidic residues" evidence="1">
    <location>
        <begin position="898"/>
        <end position="917"/>
    </location>
</feature>
<feature type="region of interest" description="Disordered" evidence="1">
    <location>
        <begin position="1278"/>
        <end position="1330"/>
    </location>
</feature>
<proteinExistence type="predicted"/>
<accession>A0A504X726</accession>
<dbReference type="VEuPathDB" id="TriTrypDB:LDHU3_30.1590"/>
<name>A0A504X726_LEIDO</name>
<feature type="region of interest" description="Disordered" evidence="1">
    <location>
        <begin position="207"/>
        <end position="235"/>
    </location>
</feature>
<dbReference type="VEuPathDB" id="TriTrypDB:LdCL_300017400"/>
<reference evidence="3" key="1">
    <citation type="submission" date="2019-02" db="EMBL/GenBank/DDBJ databases">
        <title>FDA dAtabase for Regulatory Grade micrObial Sequences (FDA-ARGOS): Supporting development and validation of Infectious Disease Dx tests.</title>
        <authorList>
            <person name="Duncan R."/>
            <person name="Fisher C."/>
            <person name="Tallon L."/>
            <person name="Sadzewicz L."/>
            <person name="Sengamalay N."/>
            <person name="Ott S."/>
            <person name="Godinez A."/>
            <person name="Nagaraj S."/>
            <person name="Vavikolanu K."/>
            <person name="Vyas G."/>
            <person name="Nadendla S."/>
            <person name="Aluvathingal J."/>
            <person name="Sichtig H."/>
        </authorList>
    </citation>
    <scope>NUCLEOTIDE SEQUENCE [LARGE SCALE GENOMIC DNA]</scope>
    <source>
        <strain evidence="3">FDAARGOS_360</strain>
    </source>
</reference>
<feature type="region of interest" description="Disordered" evidence="1">
    <location>
        <begin position="1346"/>
        <end position="1375"/>
    </location>
</feature>
<evidence type="ECO:0000313" key="2">
    <source>
        <dbReference type="EMBL" id="TPP43395.1"/>
    </source>
</evidence>